<protein>
    <submittedName>
        <fullName evidence="1">Uncharacterized protein</fullName>
    </submittedName>
</protein>
<feature type="non-terminal residue" evidence="1">
    <location>
        <position position="1"/>
    </location>
</feature>
<name>A0AA38GKY5_TAXCH</name>
<dbReference type="Proteomes" id="UP000824469">
    <property type="component" value="Unassembled WGS sequence"/>
</dbReference>
<dbReference type="EMBL" id="JAHRHJ020000002">
    <property type="protein sequence ID" value="KAH9325422.1"/>
    <property type="molecule type" value="Genomic_DNA"/>
</dbReference>
<evidence type="ECO:0000313" key="1">
    <source>
        <dbReference type="EMBL" id="KAH9325422.1"/>
    </source>
</evidence>
<comment type="caution">
    <text evidence="1">The sequence shown here is derived from an EMBL/GenBank/DDBJ whole genome shotgun (WGS) entry which is preliminary data.</text>
</comment>
<gene>
    <name evidence="1" type="ORF">KI387_005600</name>
</gene>
<accession>A0AA38GKY5</accession>
<sequence>LKNPNTFLRFNIHDHLCITVNGREIPMHILQKRQDITGSEREDVPVTRNLFES</sequence>
<feature type="non-terminal residue" evidence="1">
    <location>
        <position position="53"/>
    </location>
</feature>
<dbReference type="AlphaFoldDB" id="A0AA38GKY5"/>
<evidence type="ECO:0000313" key="2">
    <source>
        <dbReference type="Proteomes" id="UP000824469"/>
    </source>
</evidence>
<proteinExistence type="predicted"/>
<organism evidence="1 2">
    <name type="scientific">Taxus chinensis</name>
    <name type="common">Chinese yew</name>
    <name type="synonym">Taxus wallichiana var. chinensis</name>
    <dbReference type="NCBI Taxonomy" id="29808"/>
    <lineage>
        <taxon>Eukaryota</taxon>
        <taxon>Viridiplantae</taxon>
        <taxon>Streptophyta</taxon>
        <taxon>Embryophyta</taxon>
        <taxon>Tracheophyta</taxon>
        <taxon>Spermatophyta</taxon>
        <taxon>Pinopsida</taxon>
        <taxon>Pinidae</taxon>
        <taxon>Conifers II</taxon>
        <taxon>Cupressales</taxon>
        <taxon>Taxaceae</taxon>
        <taxon>Taxus</taxon>
    </lineage>
</organism>
<keyword evidence="2" id="KW-1185">Reference proteome</keyword>
<dbReference type="OMA" id="NSLCERR"/>
<reference evidence="1 2" key="1">
    <citation type="journal article" date="2021" name="Nat. Plants">
        <title>The Taxus genome provides insights into paclitaxel biosynthesis.</title>
        <authorList>
            <person name="Xiong X."/>
            <person name="Gou J."/>
            <person name="Liao Q."/>
            <person name="Li Y."/>
            <person name="Zhou Q."/>
            <person name="Bi G."/>
            <person name="Li C."/>
            <person name="Du R."/>
            <person name="Wang X."/>
            <person name="Sun T."/>
            <person name="Guo L."/>
            <person name="Liang H."/>
            <person name="Lu P."/>
            <person name="Wu Y."/>
            <person name="Zhang Z."/>
            <person name="Ro D.K."/>
            <person name="Shang Y."/>
            <person name="Huang S."/>
            <person name="Yan J."/>
        </authorList>
    </citation>
    <scope>NUCLEOTIDE SEQUENCE [LARGE SCALE GENOMIC DNA]</scope>
    <source>
        <strain evidence="1">Ta-2019</strain>
    </source>
</reference>